<accession>A0ACB7Y3Z7</accession>
<proteinExistence type="predicted"/>
<keyword evidence="2" id="KW-1185">Reference proteome</keyword>
<gene>
    <name evidence="1" type="ORF">Vadar_028717</name>
</gene>
<dbReference type="EMBL" id="CM037155">
    <property type="protein sequence ID" value="KAH7847660.1"/>
    <property type="molecule type" value="Genomic_DNA"/>
</dbReference>
<reference evidence="1 2" key="1">
    <citation type="journal article" date="2021" name="Hortic Res">
        <title>High-quality reference genome and annotation aids understanding of berry development for evergreen blueberry (Vaccinium darrowii).</title>
        <authorList>
            <person name="Yu J."/>
            <person name="Hulse-Kemp A.M."/>
            <person name="Babiker E."/>
            <person name="Staton M."/>
        </authorList>
    </citation>
    <scope>NUCLEOTIDE SEQUENCE [LARGE SCALE GENOMIC DNA]</scope>
    <source>
        <strain evidence="2">cv. NJ 8807/NJ 8810</strain>
        <tissue evidence="1">Young leaf</tissue>
    </source>
</reference>
<comment type="caution">
    <text evidence="1">The sequence shown here is derived from an EMBL/GenBank/DDBJ whole genome shotgun (WGS) entry which is preliminary data.</text>
</comment>
<name>A0ACB7Y3Z7_9ERIC</name>
<evidence type="ECO:0000313" key="1">
    <source>
        <dbReference type="EMBL" id="KAH7847660.1"/>
    </source>
</evidence>
<organism evidence="1 2">
    <name type="scientific">Vaccinium darrowii</name>
    <dbReference type="NCBI Taxonomy" id="229202"/>
    <lineage>
        <taxon>Eukaryota</taxon>
        <taxon>Viridiplantae</taxon>
        <taxon>Streptophyta</taxon>
        <taxon>Embryophyta</taxon>
        <taxon>Tracheophyta</taxon>
        <taxon>Spermatophyta</taxon>
        <taxon>Magnoliopsida</taxon>
        <taxon>eudicotyledons</taxon>
        <taxon>Gunneridae</taxon>
        <taxon>Pentapetalae</taxon>
        <taxon>asterids</taxon>
        <taxon>Ericales</taxon>
        <taxon>Ericaceae</taxon>
        <taxon>Vaccinioideae</taxon>
        <taxon>Vaccinieae</taxon>
        <taxon>Vaccinium</taxon>
    </lineage>
</organism>
<evidence type="ECO:0000313" key="2">
    <source>
        <dbReference type="Proteomes" id="UP000828048"/>
    </source>
</evidence>
<protein>
    <submittedName>
        <fullName evidence="1">Uncharacterized protein</fullName>
    </submittedName>
</protein>
<dbReference type="Proteomes" id="UP000828048">
    <property type="component" value="Chromosome 5"/>
</dbReference>
<sequence>MAPSEVENKISERLEKVGAATVVGKSGSGKTWIAKKCSVIATKNGLFDSVIWLFLNRKYDKGSVYKSIANQLSLFSKQYVFGDIGDNMDVMELNEEKDLEKVEKMITDALKGKKILLVLDDEGNKMKKGDIDGMLPSSLPKSSQVLITTVNEDGSYNVTDPKVIEVGTLSKEESMSLLRRGAGSKAFEFPEVKRLAEAFVERVMDQPAAIIVTAKALSYFCKSNSGVGIMESALKEVQALNDEQFNSIKLRIKSMKLLSNAHEMLPSRILMDCAWGGSHFFRDRGSFHYNELIAYWILEGYLGHIDSIVEAYKEGYRVLMDLIDCQLLKKEEDDYIIMEKSEEADYIVRMLGLDNRHRSGFDGTTKPWIGCF</sequence>